<dbReference type="GO" id="GO:0007155">
    <property type="term" value="P:cell adhesion"/>
    <property type="evidence" value="ECO:0007669"/>
    <property type="project" value="InterPro"/>
</dbReference>
<comment type="similarity">
    <text evidence="1 5">Belongs to the FliD family.</text>
</comment>
<dbReference type="AlphaFoldDB" id="G2E7G1"/>
<evidence type="ECO:0000256" key="3">
    <source>
        <dbReference type="ARBA" id="ARBA00023054"/>
    </source>
</evidence>
<evidence type="ECO:0000256" key="2">
    <source>
        <dbReference type="ARBA" id="ARBA00011255"/>
    </source>
</evidence>
<name>G2E7G1_9GAMM</name>
<dbReference type="GO" id="GO:0009424">
    <property type="term" value="C:bacterial-type flagellum hook"/>
    <property type="evidence" value="ECO:0007669"/>
    <property type="project" value="UniProtKB-UniRule"/>
</dbReference>
<feature type="domain" description="Flagellar hook-associated protein 2 N-terminal" evidence="6">
    <location>
        <begin position="13"/>
        <end position="111"/>
    </location>
</feature>
<protein>
    <recommendedName>
        <fullName evidence="5">Flagellar hook-associated protein 2</fullName>
        <shortName evidence="5">HAP2</shortName>
    </recommendedName>
    <alternativeName>
        <fullName evidence="5">Flagellar cap protein</fullName>
    </alternativeName>
</protein>
<reference evidence="8 9" key="1">
    <citation type="submission" date="2011-06" db="EMBL/GenBank/DDBJ databases">
        <title>The draft genome of Thiorhodococcus drewsii AZ1.</title>
        <authorList>
            <consortium name="US DOE Joint Genome Institute (JGI-PGF)"/>
            <person name="Lucas S."/>
            <person name="Han J."/>
            <person name="Lapidus A."/>
            <person name="Cheng J.-F."/>
            <person name="Goodwin L."/>
            <person name="Pitluck S."/>
            <person name="Peters L."/>
            <person name="Land M.L."/>
            <person name="Hauser L."/>
            <person name="Vogl K."/>
            <person name="Liu Z."/>
            <person name="Imhoff J."/>
            <person name="Thiel V."/>
            <person name="Frigaard N.-U."/>
            <person name="Bryant D.A."/>
            <person name="Woyke T.J."/>
        </authorList>
    </citation>
    <scope>NUCLEOTIDE SEQUENCE [LARGE SCALE GENOMIC DNA]</scope>
    <source>
        <strain evidence="8 9">AZ1</strain>
    </source>
</reference>
<proteinExistence type="inferred from homology"/>
<evidence type="ECO:0000259" key="6">
    <source>
        <dbReference type="Pfam" id="PF02465"/>
    </source>
</evidence>
<evidence type="ECO:0000256" key="1">
    <source>
        <dbReference type="ARBA" id="ARBA00009764"/>
    </source>
</evidence>
<sequence>MANNIINTLGIGSGIDIPNLVSKLVEAEKAPQQERIDTRTESLKAQISGYGQLASALDTLKTSIDTLSDNDLFNARTVAVPSSDSITAETLSPGAQTGTYSLKVLQVATAQSLAMTAATQSDRGAALGKSGTMNIRFGEWGYTGADNDIPTTFSVNGDRAALSIEVEETDSLDAIAEKINSQDAGVQASVLQVDGKFQLMLSAPSGDSNAMEITVDDSSLDAFAFNDTNYANVTETQQGQDARLEVNGLEVSRESNKIDDVIQGFTFNLDKPSTESMTFSISADKSAVEGAIRDFVDAYNTFQDTVQGLMGYTRDEDENLVRGDLAGDSSARMMVSRLRQMLGSAVPGLETGFNSVANVGIRTELDGTLSIKDADLSGAISNNFALLESLFSTTSSTTNTAITINQGSFASKANSGDYTAEITRDPTHGQVLGGAITHDFSSALDTSGGGYSFKISVDGAQSNLIELTGQYDSVEELRADLQSRINGDSRLKASFAEVDVVYDSDTNAFNFVSREYGSISKVGFSDVGANMGALGMTLTPAEVKGKAVSQANFDAATDAFTTNLDASGGDYSFKISVDGVESDLVKLSGSYATADDVRLGLQEALDEDTALLEAGVGVDVSYDPNTNRFSFASRSTGSDSAVDFTEIGADIGKLGIEDVLSGTTGVDVAGTIDGVEGFGAGNVLLPDLDSKAYGLNLTVKEGAKAQGAFEFKLARGFAGELSKLIDEFTESSGLIKMREETIETRLKDLGEDQDKLDSRMERVSARLTAQFISMETILDSLSSTGGQLEGLVDRLPFTAGG</sequence>
<dbReference type="RefSeq" id="WP_007042937.1">
    <property type="nucleotide sequence ID" value="NZ_AFWT01000051.1"/>
</dbReference>
<dbReference type="Pfam" id="PF02465">
    <property type="entry name" value="FliD_N"/>
    <property type="match status" value="1"/>
</dbReference>
<comment type="subunit">
    <text evidence="2 5">Homopentamer.</text>
</comment>
<dbReference type="eggNOG" id="COG1345">
    <property type="taxonomic scope" value="Bacteria"/>
</dbReference>
<comment type="subcellular location">
    <subcellularLocation>
        <location evidence="5">Secreted</location>
    </subcellularLocation>
    <subcellularLocation>
        <location evidence="5">Bacterial flagellum</location>
    </subcellularLocation>
</comment>
<dbReference type="Pfam" id="PF07196">
    <property type="entry name" value="Flagellin_IN"/>
    <property type="match status" value="1"/>
</dbReference>
<dbReference type="InterPro" id="IPR040026">
    <property type="entry name" value="FliD"/>
</dbReference>
<dbReference type="PANTHER" id="PTHR30288:SF0">
    <property type="entry name" value="FLAGELLAR HOOK-ASSOCIATED PROTEIN 2"/>
    <property type="match status" value="1"/>
</dbReference>
<dbReference type="InterPro" id="IPR003481">
    <property type="entry name" value="FliD_N"/>
</dbReference>
<dbReference type="Pfam" id="PF07195">
    <property type="entry name" value="FliD_C"/>
    <property type="match status" value="2"/>
</dbReference>
<dbReference type="Proteomes" id="UP000004200">
    <property type="component" value="Unassembled WGS sequence"/>
</dbReference>
<dbReference type="STRING" id="765913.ThidrDRAFT_4224"/>
<accession>G2E7G1</accession>
<dbReference type="PATRIC" id="fig|765913.3.peg.4297"/>
<dbReference type="InterPro" id="IPR010809">
    <property type="entry name" value="FliD_C"/>
</dbReference>
<keyword evidence="5" id="KW-0964">Secreted</keyword>
<evidence type="ECO:0000313" key="9">
    <source>
        <dbReference type="Proteomes" id="UP000004200"/>
    </source>
</evidence>
<keyword evidence="3" id="KW-0175">Coiled coil</keyword>
<organism evidence="8 9">
    <name type="scientific">Thiorhodococcus drewsii AZ1</name>
    <dbReference type="NCBI Taxonomy" id="765913"/>
    <lineage>
        <taxon>Bacteria</taxon>
        <taxon>Pseudomonadati</taxon>
        <taxon>Pseudomonadota</taxon>
        <taxon>Gammaproteobacteria</taxon>
        <taxon>Chromatiales</taxon>
        <taxon>Chromatiaceae</taxon>
        <taxon>Thiorhodococcus</taxon>
    </lineage>
</organism>
<evidence type="ECO:0000313" key="8">
    <source>
        <dbReference type="EMBL" id="EGV27944.1"/>
    </source>
</evidence>
<feature type="domain" description="Flagellar hook-associated protein 2 C-terminal" evidence="7">
    <location>
        <begin position="239"/>
        <end position="412"/>
    </location>
</feature>
<keyword evidence="4 5" id="KW-0975">Bacterial flagellum</keyword>
<keyword evidence="8" id="KW-0969">Cilium</keyword>
<evidence type="ECO:0000259" key="7">
    <source>
        <dbReference type="Pfam" id="PF07195"/>
    </source>
</evidence>
<dbReference type="GO" id="GO:0009421">
    <property type="term" value="C:bacterial-type flagellum filament cap"/>
    <property type="evidence" value="ECO:0007669"/>
    <property type="project" value="InterPro"/>
</dbReference>
<dbReference type="GO" id="GO:0071973">
    <property type="term" value="P:bacterial-type flagellum-dependent cell motility"/>
    <property type="evidence" value="ECO:0007669"/>
    <property type="project" value="TreeGrafter"/>
</dbReference>
<keyword evidence="8" id="KW-0282">Flagellum</keyword>
<evidence type="ECO:0000256" key="5">
    <source>
        <dbReference type="RuleBase" id="RU362066"/>
    </source>
</evidence>
<feature type="domain" description="Flagellar hook-associated protein 2 C-terminal" evidence="7">
    <location>
        <begin position="714"/>
        <end position="781"/>
    </location>
</feature>
<dbReference type="PANTHER" id="PTHR30288">
    <property type="entry name" value="FLAGELLAR CAP/ASSEMBLY PROTEIN FLID"/>
    <property type="match status" value="1"/>
</dbReference>
<comment type="caution">
    <text evidence="8">The sequence shown here is derived from an EMBL/GenBank/DDBJ whole genome shotgun (WGS) entry which is preliminary data.</text>
</comment>
<dbReference type="EMBL" id="AFWT01000051">
    <property type="protein sequence ID" value="EGV27944.1"/>
    <property type="molecule type" value="Genomic_DNA"/>
</dbReference>
<dbReference type="GO" id="GO:0005576">
    <property type="term" value="C:extracellular region"/>
    <property type="evidence" value="ECO:0007669"/>
    <property type="project" value="UniProtKB-SubCell"/>
</dbReference>
<keyword evidence="8" id="KW-0966">Cell projection</keyword>
<dbReference type="InterPro" id="IPR010810">
    <property type="entry name" value="Flagellin_hook_IN_motif"/>
</dbReference>
<keyword evidence="9" id="KW-1185">Reference proteome</keyword>
<dbReference type="OrthoDB" id="5980200at2"/>
<evidence type="ECO:0000256" key="4">
    <source>
        <dbReference type="ARBA" id="ARBA00023143"/>
    </source>
</evidence>
<gene>
    <name evidence="8" type="ORF">ThidrDRAFT_4224</name>
</gene>
<comment type="function">
    <text evidence="5">Required for morphogenesis and for the elongation of the flagellar filament by facilitating polymerization of the flagellin monomers at the tip of growing filament. Forms a capping structure, which prevents flagellin subunits (transported through the central channel of the flagellum) from leaking out without polymerization at the distal end.</text>
</comment>